<keyword evidence="1" id="KW-0378">Hydrolase</keyword>
<reference evidence="5" key="1">
    <citation type="journal article" date="2019" name="Int. J. Syst. Evol. Microbiol.">
        <title>The Global Catalogue of Microorganisms (GCM) 10K type strain sequencing project: providing services to taxonomists for standard genome sequencing and annotation.</title>
        <authorList>
            <consortium name="The Broad Institute Genomics Platform"/>
            <consortium name="The Broad Institute Genome Sequencing Center for Infectious Disease"/>
            <person name="Wu L."/>
            <person name="Ma J."/>
        </authorList>
    </citation>
    <scope>NUCLEOTIDE SEQUENCE [LARGE SCALE GENOMIC DNA]</scope>
    <source>
        <strain evidence="5">NBRC 108730</strain>
    </source>
</reference>
<dbReference type="Pfam" id="PF04203">
    <property type="entry name" value="Sortase"/>
    <property type="match status" value="1"/>
</dbReference>
<feature type="transmembrane region" description="Helical" evidence="3">
    <location>
        <begin position="236"/>
        <end position="259"/>
    </location>
</feature>
<keyword evidence="3" id="KW-0472">Membrane</keyword>
<evidence type="ECO:0000313" key="5">
    <source>
        <dbReference type="Proteomes" id="UP001157017"/>
    </source>
</evidence>
<dbReference type="InterPro" id="IPR005754">
    <property type="entry name" value="Sortase"/>
</dbReference>
<evidence type="ECO:0000313" key="4">
    <source>
        <dbReference type="EMBL" id="GMA86697.1"/>
    </source>
</evidence>
<dbReference type="Proteomes" id="UP001157017">
    <property type="component" value="Unassembled WGS sequence"/>
</dbReference>
<dbReference type="Gene3D" id="2.40.260.10">
    <property type="entry name" value="Sortase"/>
    <property type="match status" value="1"/>
</dbReference>
<evidence type="ECO:0000256" key="1">
    <source>
        <dbReference type="ARBA" id="ARBA00022801"/>
    </source>
</evidence>
<keyword evidence="3" id="KW-0812">Transmembrane</keyword>
<evidence type="ECO:0000256" key="2">
    <source>
        <dbReference type="SAM" id="MobiDB-lite"/>
    </source>
</evidence>
<dbReference type="EMBL" id="BSUZ01000001">
    <property type="protein sequence ID" value="GMA86697.1"/>
    <property type="molecule type" value="Genomic_DNA"/>
</dbReference>
<dbReference type="InterPro" id="IPR042003">
    <property type="entry name" value="Sortase_E"/>
</dbReference>
<feature type="region of interest" description="Disordered" evidence="2">
    <location>
        <begin position="98"/>
        <end position="118"/>
    </location>
</feature>
<name>A0ABQ6JER2_9ACTN</name>
<gene>
    <name evidence="4" type="ORF">GCM10025868_19470</name>
</gene>
<keyword evidence="5" id="KW-1185">Reference proteome</keyword>
<organism evidence="4 5">
    <name type="scientific">Angustibacter aerolatus</name>
    <dbReference type="NCBI Taxonomy" id="1162965"/>
    <lineage>
        <taxon>Bacteria</taxon>
        <taxon>Bacillati</taxon>
        <taxon>Actinomycetota</taxon>
        <taxon>Actinomycetes</taxon>
        <taxon>Kineosporiales</taxon>
        <taxon>Kineosporiaceae</taxon>
    </lineage>
</organism>
<feature type="transmembrane region" description="Helical" evidence="3">
    <location>
        <begin position="266"/>
        <end position="289"/>
    </location>
</feature>
<evidence type="ECO:0000256" key="3">
    <source>
        <dbReference type="SAM" id="Phobius"/>
    </source>
</evidence>
<sequence>MTGPTAGRRRTRAERVRRPVSLPGWGLAAVCGLCLVLAAYVLVLSGLQQHATQGRLYDQVREQAALGTAPLGATTPGRPVALLQVPDAGLRDVVVVEGTSSRQTQDGPGHRRDTALPGQPGVSVLYGRGLSAGGPFRRIGTLQVGDRITLTTGQGTFRYTVSGVRRQGSAVPKALAQGGSRLTLVSEEFSSLREGLVPRGQVLVDATMHGATKTPDRLRPSVIAPSEQAQAGYGGALFPLVLWLRLLLLAVCATAWVAVRWRPGQAWLVAAPALTALLWLCLSNASLLLPNLF</sequence>
<accession>A0ABQ6JER2</accession>
<proteinExistence type="predicted"/>
<feature type="transmembrane region" description="Helical" evidence="3">
    <location>
        <begin position="20"/>
        <end position="43"/>
    </location>
</feature>
<comment type="caution">
    <text evidence="4">The sequence shown here is derived from an EMBL/GenBank/DDBJ whole genome shotgun (WGS) entry which is preliminary data.</text>
</comment>
<dbReference type="SUPFAM" id="SSF63817">
    <property type="entry name" value="Sortase"/>
    <property type="match status" value="1"/>
</dbReference>
<dbReference type="CDD" id="cd05830">
    <property type="entry name" value="Sortase_E"/>
    <property type="match status" value="1"/>
</dbReference>
<keyword evidence="3" id="KW-1133">Transmembrane helix</keyword>
<protein>
    <submittedName>
        <fullName evidence="4">Sortase</fullName>
    </submittedName>
</protein>
<dbReference type="InterPro" id="IPR023365">
    <property type="entry name" value="Sortase_dom-sf"/>
</dbReference>